<feature type="transmembrane region" description="Helical" evidence="1">
    <location>
        <begin position="416"/>
        <end position="435"/>
    </location>
</feature>
<dbReference type="GO" id="GO:0005886">
    <property type="term" value="C:plasma membrane"/>
    <property type="evidence" value="ECO:0007669"/>
    <property type="project" value="TreeGrafter"/>
</dbReference>
<dbReference type="AlphaFoldDB" id="A0A1I4SKY5"/>
<sequence>MENNYQEHETNEANSSVYSQNKTMIKGFLVCLLVLGLLIPIPFILNLIEERQESKNKVMTEISDKWSGSQTIYGPFLEINYLKDAKNEKGETIKNQEKTYISANELNIKGTIDSQLKSRSIYNAVVYSSKLNVQSKFKNFQEILNETEIASADIVSTKIIFGISDAKGYEDKLIVTSGGKNYPLTMDNQSTIHNVSPEVVNSTDDEYAVEQPKAEVKTSSIQVMSQKIDPTTFDFNQVSLNFSMKGSQLFNIIPSAINTKVDLTTNWKDLKYDGNFLPNEDPTIKDGKTNVKWSIYQQNPLQGQIWNDARNFSDYSFGVNFLQMNDHYDKTYRSTKYAILFIGLTFVAFFFIENRNHFNIHLVQYALVGFAISVNFVLLLSLSEYIGFDYAYFISSGATILLITFFVNSFLKSISLTSKITLMLVLLYAFIYSVLQLKEHALLVGSIGLFFIVAILMYYSKNIEWNKAN</sequence>
<proteinExistence type="predicted"/>
<gene>
    <name evidence="2" type="ORF">SAMN05421738_101247</name>
</gene>
<evidence type="ECO:0000313" key="3">
    <source>
        <dbReference type="Proteomes" id="UP000199149"/>
    </source>
</evidence>
<keyword evidence="1" id="KW-0472">Membrane</keyword>
<evidence type="ECO:0000256" key="1">
    <source>
        <dbReference type="SAM" id="Phobius"/>
    </source>
</evidence>
<dbReference type="PANTHER" id="PTHR30092">
    <property type="entry name" value="INNER MEMBRANE PROTEIN CRED"/>
    <property type="match status" value="1"/>
</dbReference>
<name>A0A1I4SKY5_9FLAO</name>
<feature type="transmembrane region" description="Helical" evidence="1">
    <location>
        <begin position="442"/>
        <end position="460"/>
    </location>
</feature>
<dbReference type="PANTHER" id="PTHR30092:SF0">
    <property type="entry name" value="INNER MEMBRANE PROTEIN CRED"/>
    <property type="match status" value="1"/>
</dbReference>
<keyword evidence="3" id="KW-1185">Reference proteome</keyword>
<dbReference type="STRING" id="684065.SAMN05421738_101247"/>
<dbReference type="EMBL" id="FOUZ01000001">
    <property type="protein sequence ID" value="SFM64943.1"/>
    <property type="molecule type" value="Genomic_DNA"/>
</dbReference>
<dbReference type="OrthoDB" id="9791851at2"/>
<feature type="transmembrane region" description="Helical" evidence="1">
    <location>
        <begin position="27"/>
        <end position="48"/>
    </location>
</feature>
<reference evidence="3" key="1">
    <citation type="submission" date="2016-10" db="EMBL/GenBank/DDBJ databases">
        <authorList>
            <person name="Varghese N."/>
            <person name="Submissions S."/>
        </authorList>
    </citation>
    <scope>NUCLEOTIDE SEQUENCE [LARGE SCALE GENOMIC DNA]</scope>
    <source>
        <strain evidence="3">XJ109</strain>
    </source>
</reference>
<dbReference type="Pfam" id="PF06123">
    <property type="entry name" value="CreD"/>
    <property type="match status" value="1"/>
</dbReference>
<keyword evidence="1" id="KW-0812">Transmembrane</keyword>
<keyword evidence="1" id="KW-1133">Transmembrane helix</keyword>
<dbReference type="RefSeq" id="WP_092905736.1">
    <property type="nucleotide sequence ID" value="NZ_FOUZ01000001.1"/>
</dbReference>
<feature type="transmembrane region" description="Helical" evidence="1">
    <location>
        <begin position="358"/>
        <end position="378"/>
    </location>
</feature>
<accession>A0A1I4SKY5</accession>
<feature type="transmembrane region" description="Helical" evidence="1">
    <location>
        <begin position="334"/>
        <end position="352"/>
    </location>
</feature>
<feature type="transmembrane region" description="Helical" evidence="1">
    <location>
        <begin position="390"/>
        <end position="410"/>
    </location>
</feature>
<organism evidence="2 3">
    <name type="scientific">Algoriella xinjiangensis</name>
    <dbReference type="NCBI Taxonomy" id="684065"/>
    <lineage>
        <taxon>Bacteria</taxon>
        <taxon>Pseudomonadati</taxon>
        <taxon>Bacteroidota</taxon>
        <taxon>Flavobacteriia</taxon>
        <taxon>Flavobacteriales</taxon>
        <taxon>Weeksellaceae</taxon>
        <taxon>Algoriella</taxon>
    </lineage>
</organism>
<dbReference type="NCBIfam" id="NF008712">
    <property type="entry name" value="PRK11715.1-1"/>
    <property type="match status" value="1"/>
</dbReference>
<dbReference type="Proteomes" id="UP000199149">
    <property type="component" value="Unassembled WGS sequence"/>
</dbReference>
<protein>
    <submittedName>
        <fullName evidence="2">Inner membrane protein</fullName>
    </submittedName>
</protein>
<dbReference type="InterPro" id="IPR010364">
    <property type="entry name" value="Uncharacterised_IM_CreD"/>
</dbReference>
<evidence type="ECO:0000313" key="2">
    <source>
        <dbReference type="EMBL" id="SFM64943.1"/>
    </source>
</evidence>
<dbReference type="PIRSF" id="PIRSF004548">
    <property type="entry name" value="CreD"/>
    <property type="match status" value="1"/>
</dbReference>